<sequence length="66" mass="7559">MFLVLQIQIPTVLHFSLHHLLLPSVIEWSLCSLQGSGMILDSLDLFRKLCFKMGTISNAMRLICWV</sequence>
<accession>A0AAN9EZ24</accession>
<evidence type="ECO:0000313" key="2">
    <source>
        <dbReference type="Proteomes" id="UP001372338"/>
    </source>
</evidence>
<organism evidence="1 2">
    <name type="scientific">Crotalaria pallida</name>
    <name type="common">Smooth rattlebox</name>
    <name type="synonym">Crotalaria striata</name>
    <dbReference type="NCBI Taxonomy" id="3830"/>
    <lineage>
        <taxon>Eukaryota</taxon>
        <taxon>Viridiplantae</taxon>
        <taxon>Streptophyta</taxon>
        <taxon>Embryophyta</taxon>
        <taxon>Tracheophyta</taxon>
        <taxon>Spermatophyta</taxon>
        <taxon>Magnoliopsida</taxon>
        <taxon>eudicotyledons</taxon>
        <taxon>Gunneridae</taxon>
        <taxon>Pentapetalae</taxon>
        <taxon>rosids</taxon>
        <taxon>fabids</taxon>
        <taxon>Fabales</taxon>
        <taxon>Fabaceae</taxon>
        <taxon>Papilionoideae</taxon>
        <taxon>50 kb inversion clade</taxon>
        <taxon>genistoids sensu lato</taxon>
        <taxon>core genistoids</taxon>
        <taxon>Crotalarieae</taxon>
        <taxon>Crotalaria</taxon>
    </lineage>
</organism>
<protein>
    <submittedName>
        <fullName evidence="1">Uncharacterized protein</fullName>
    </submittedName>
</protein>
<keyword evidence="2" id="KW-1185">Reference proteome</keyword>
<reference evidence="1 2" key="1">
    <citation type="submission" date="2024-01" db="EMBL/GenBank/DDBJ databases">
        <title>The genomes of 5 underutilized Papilionoideae crops provide insights into root nodulation and disease resistanc.</title>
        <authorList>
            <person name="Yuan L."/>
        </authorList>
    </citation>
    <scope>NUCLEOTIDE SEQUENCE [LARGE SCALE GENOMIC DNA]</scope>
    <source>
        <strain evidence="1">ZHUSHIDOU_FW_LH</strain>
        <tissue evidence="1">Leaf</tissue>
    </source>
</reference>
<comment type="caution">
    <text evidence="1">The sequence shown here is derived from an EMBL/GenBank/DDBJ whole genome shotgun (WGS) entry which is preliminary data.</text>
</comment>
<dbReference type="Proteomes" id="UP001372338">
    <property type="component" value="Unassembled WGS sequence"/>
</dbReference>
<evidence type="ECO:0000313" key="1">
    <source>
        <dbReference type="EMBL" id="KAK7266582.1"/>
    </source>
</evidence>
<dbReference type="EMBL" id="JAYWIO010000004">
    <property type="protein sequence ID" value="KAK7266582.1"/>
    <property type="molecule type" value="Genomic_DNA"/>
</dbReference>
<proteinExistence type="predicted"/>
<gene>
    <name evidence="1" type="ORF">RIF29_19231</name>
</gene>
<dbReference type="AlphaFoldDB" id="A0AAN9EZ24"/>
<name>A0AAN9EZ24_CROPI</name>